<dbReference type="Gene3D" id="3.30.70.60">
    <property type="match status" value="1"/>
</dbReference>
<reference evidence="9 10" key="1">
    <citation type="submission" date="2016-04" db="EMBL/GenBank/DDBJ databases">
        <title>Genome sequence of Methanobrevibacter cuticularis DSM 11139.</title>
        <authorList>
            <person name="Poehlein A."/>
            <person name="Seedorf H."/>
            <person name="Daniel R."/>
        </authorList>
    </citation>
    <scope>NUCLEOTIDE SEQUENCE [LARGE SCALE GENOMIC DNA]</scope>
    <source>
        <strain evidence="9 10">DSM 11139</strain>
    </source>
</reference>
<evidence type="ECO:0000256" key="2">
    <source>
        <dbReference type="ARBA" id="ARBA00007411"/>
    </source>
</evidence>
<comment type="function">
    <text evidence="1 7">Promotes the exchange of GDP for GTP in EF-1-alpha/GDP, thus allowing the regeneration of EF-1-alpha/GTP that could then be used to form the ternary complex EF-1-alpha/GTP/AAtRNA.</text>
</comment>
<dbReference type="AlphaFoldDB" id="A0A166CMP9"/>
<gene>
    <name evidence="7" type="primary">ef1b</name>
    <name evidence="9" type="ORF">MBCUT_15140</name>
</gene>
<dbReference type="Pfam" id="PF00736">
    <property type="entry name" value="EF1_GNE"/>
    <property type="match status" value="1"/>
</dbReference>
<evidence type="ECO:0000313" key="9">
    <source>
        <dbReference type="EMBL" id="KZX15517.1"/>
    </source>
</evidence>
<comment type="similarity">
    <text evidence="2 7">Belongs to the EF-1-beta/EF-1-delta family.</text>
</comment>
<evidence type="ECO:0000256" key="1">
    <source>
        <dbReference type="ARBA" id="ARBA00003815"/>
    </source>
</evidence>
<keyword evidence="5 7" id="KW-0648">Protein biosynthesis</keyword>
<evidence type="ECO:0000256" key="6">
    <source>
        <dbReference type="ARBA" id="ARBA00032274"/>
    </source>
</evidence>
<dbReference type="Proteomes" id="UP000077275">
    <property type="component" value="Unassembled WGS sequence"/>
</dbReference>
<evidence type="ECO:0000256" key="7">
    <source>
        <dbReference type="HAMAP-Rule" id="MF_00043"/>
    </source>
</evidence>
<dbReference type="NCBIfam" id="TIGR00489">
    <property type="entry name" value="aEF-1_beta"/>
    <property type="match status" value="1"/>
</dbReference>
<dbReference type="InterPro" id="IPR014717">
    <property type="entry name" value="Transl_elong_EF1B/ribsomal_bS6"/>
</dbReference>
<dbReference type="InterPro" id="IPR036219">
    <property type="entry name" value="eEF-1beta-like_sf"/>
</dbReference>
<dbReference type="InterPro" id="IPR004542">
    <property type="entry name" value="Transl_elong_EF1B_B_arc"/>
</dbReference>
<evidence type="ECO:0000256" key="5">
    <source>
        <dbReference type="ARBA" id="ARBA00022917"/>
    </source>
</evidence>
<name>A0A166CMP9_9EURY</name>
<evidence type="ECO:0000256" key="3">
    <source>
        <dbReference type="ARBA" id="ARBA00017600"/>
    </source>
</evidence>
<dbReference type="EMBL" id="LWMW01000117">
    <property type="protein sequence ID" value="KZX15517.1"/>
    <property type="molecule type" value="Genomic_DNA"/>
</dbReference>
<comment type="caution">
    <text evidence="9">The sequence shown here is derived from an EMBL/GenBank/DDBJ whole genome shotgun (WGS) entry which is preliminary data.</text>
</comment>
<organism evidence="9 10">
    <name type="scientific">Methanobrevibacter cuticularis</name>
    <dbReference type="NCBI Taxonomy" id="47311"/>
    <lineage>
        <taxon>Archaea</taxon>
        <taxon>Methanobacteriati</taxon>
        <taxon>Methanobacteriota</taxon>
        <taxon>Methanomada group</taxon>
        <taxon>Methanobacteria</taxon>
        <taxon>Methanobacteriales</taxon>
        <taxon>Methanobacteriaceae</taxon>
        <taxon>Methanobrevibacter</taxon>
    </lineage>
</organism>
<dbReference type="OrthoDB" id="84643at2157"/>
<protein>
    <recommendedName>
        <fullName evidence="3 7">Elongation factor 1-beta</fullName>
        <shortName evidence="7">EF-1-beta</shortName>
    </recommendedName>
    <alternativeName>
        <fullName evidence="6 7">aEF-1beta</fullName>
    </alternativeName>
</protein>
<dbReference type="CDD" id="cd00292">
    <property type="entry name" value="EF1B"/>
    <property type="match status" value="1"/>
</dbReference>
<dbReference type="InterPro" id="IPR014038">
    <property type="entry name" value="EF1B_bsu/dsu_GNE"/>
</dbReference>
<dbReference type="NCBIfam" id="NF001670">
    <property type="entry name" value="PRK00435.1"/>
    <property type="match status" value="1"/>
</dbReference>
<dbReference type="STRING" id="47311.MBCUT_15140"/>
<evidence type="ECO:0000313" key="10">
    <source>
        <dbReference type="Proteomes" id="UP000077275"/>
    </source>
</evidence>
<dbReference type="SUPFAM" id="SSF54984">
    <property type="entry name" value="eEF-1beta-like"/>
    <property type="match status" value="1"/>
</dbReference>
<dbReference type="PIRSF" id="PIRSF006521">
    <property type="entry name" value="Transl_elong_EF1B_B_arc"/>
    <property type="match status" value="1"/>
</dbReference>
<dbReference type="PANTHER" id="PTHR39647">
    <property type="entry name" value="ELONGATION FACTOR 1-BETA"/>
    <property type="match status" value="1"/>
</dbReference>
<dbReference type="PANTHER" id="PTHR39647:SF1">
    <property type="entry name" value="ELONGATION FACTOR 1-BETA"/>
    <property type="match status" value="1"/>
</dbReference>
<dbReference type="PATRIC" id="fig|47311.3.peg.1648"/>
<sequence length="89" mass="9751">MGEVVATVKLMPESPDVDLEQMKIDVQGAIEGEAELHKIEEEPIAFGLVALNVVFIVDDDEGGTEVVEEKLTNVPSVNSIEVMDVRRLM</sequence>
<evidence type="ECO:0000256" key="4">
    <source>
        <dbReference type="ARBA" id="ARBA00022768"/>
    </source>
</evidence>
<dbReference type="RefSeq" id="WP_067260081.1">
    <property type="nucleotide sequence ID" value="NZ_LWMW01000117.1"/>
</dbReference>
<feature type="domain" description="Translation elongation factor EF1B beta/delta subunit guanine nucleotide exchange" evidence="8">
    <location>
        <begin position="3"/>
        <end position="88"/>
    </location>
</feature>
<proteinExistence type="inferred from homology"/>
<keyword evidence="4 7" id="KW-0251">Elongation factor</keyword>
<keyword evidence="10" id="KW-1185">Reference proteome</keyword>
<dbReference type="HAMAP" id="MF_00043">
    <property type="entry name" value="EF1_beta"/>
    <property type="match status" value="1"/>
</dbReference>
<evidence type="ECO:0000259" key="8">
    <source>
        <dbReference type="SMART" id="SM00888"/>
    </source>
</evidence>
<dbReference type="GO" id="GO:0003746">
    <property type="term" value="F:translation elongation factor activity"/>
    <property type="evidence" value="ECO:0007669"/>
    <property type="project" value="UniProtKB-UniRule"/>
</dbReference>
<accession>A0A166CMP9</accession>
<dbReference type="SMART" id="SM00888">
    <property type="entry name" value="EF1_GNE"/>
    <property type="match status" value="1"/>
</dbReference>